<feature type="domain" description="CheW-like" evidence="1">
    <location>
        <begin position="8"/>
        <end position="144"/>
    </location>
</feature>
<dbReference type="InterPro" id="IPR036061">
    <property type="entry name" value="CheW-like_dom_sf"/>
</dbReference>
<sequence>MGVVEQALEKGICFRLGEERYVHPLSNIKEVLSYQSPAPVPGASAGVEGMIDVRGHMVTVLYGSYLLSLDPATCEDEGHIIVLELPTGYFGIRVEAVERVIDLPQNNSVQSLEYRNNECIQGTINYHDELYIYVDFSDYCSALD</sequence>
<dbReference type="Proteomes" id="UP000280507">
    <property type="component" value="Unassembled WGS sequence"/>
</dbReference>
<dbReference type="SMART" id="SM00260">
    <property type="entry name" value="CheW"/>
    <property type="match status" value="1"/>
</dbReference>
<dbReference type="Pfam" id="PF01584">
    <property type="entry name" value="CheW"/>
    <property type="match status" value="1"/>
</dbReference>
<gene>
    <name evidence="2" type="ORF">EBI00_13460</name>
</gene>
<dbReference type="SUPFAM" id="SSF50341">
    <property type="entry name" value="CheW-like"/>
    <property type="match status" value="1"/>
</dbReference>
<name>A0A3M8Q0C6_9GAMM</name>
<dbReference type="GO" id="GO:0005829">
    <property type="term" value="C:cytosol"/>
    <property type="evidence" value="ECO:0007669"/>
    <property type="project" value="TreeGrafter"/>
</dbReference>
<dbReference type="Gene3D" id="2.40.50.180">
    <property type="entry name" value="CheA-289, Domain 4"/>
    <property type="match status" value="1"/>
</dbReference>
<dbReference type="GO" id="GO:0006935">
    <property type="term" value="P:chemotaxis"/>
    <property type="evidence" value="ECO:0007669"/>
    <property type="project" value="InterPro"/>
</dbReference>
<dbReference type="AlphaFoldDB" id="A0A3M8Q0C6"/>
<keyword evidence="3" id="KW-1185">Reference proteome</keyword>
<protein>
    <submittedName>
        <fullName evidence="2">Chemotaxis protein CheW</fullName>
    </submittedName>
</protein>
<reference evidence="2 3" key="1">
    <citation type="journal article" date="2012" name="Int. J. Syst. Evol. Microbiol.">
        <title>Marinomonas hwangdonensis sp. nov., isolated from seawater.</title>
        <authorList>
            <person name="Jung Y.T."/>
            <person name="Oh T.K."/>
            <person name="Yoon J.H."/>
        </authorList>
    </citation>
    <scope>NUCLEOTIDE SEQUENCE [LARGE SCALE GENOMIC DNA]</scope>
    <source>
        <strain evidence="2 3">HDW-15</strain>
    </source>
</reference>
<dbReference type="PROSITE" id="PS50851">
    <property type="entry name" value="CHEW"/>
    <property type="match status" value="1"/>
</dbReference>
<organism evidence="2 3">
    <name type="scientific">Marinomonas hwangdonensis</name>
    <dbReference type="NCBI Taxonomy" id="1053647"/>
    <lineage>
        <taxon>Bacteria</taxon>
        <taxon>Pseudomonadati</taxon>
        <taxon>Pseudomonadota</taxon>
        <taxon>Gammaproteobacteria</taxon>
        <taxon>Oceanospirillales</taxon>
        <taxon>Oceanospirillaceae</taxon>
        <taxon>Marinomonas</taxon>
    </lineage>
</organism>
<dbReference type="EMBL" id="RIZG01000009">
    <property type="protein sequence ID" value="RNF49031.1"/>
    <property type="molecule type" value="Genomic_DNA"/>
</dbReference>
<dbReference type="InterPro" id="IPR002545">
    <property type="entry name" value="CheW-lke_dom"/>
</dbReference>
<dbReference type="PANTHER" id="PTHR22617">
    <property type="entry name" value="CHEMOTAXIS SENSOR HISTIDINE KINASE-RELATED"/>
    <property type="match status" value="1"/>
</dbReference>
<dbReference type="InterPro" id="IPR039315">
    <property type="entry name" value="CheW"/>
</dbReference>
<comment type="caution">
    <text evidence="2">The sequence shown here is derived from an EMBL/GenBank/DDBJ whole genome shotgun (WGS) entry which is preliminary data.</text>
</comment>
<dbReference type="GO" id="GO:0007165">
    <property type="term" value="P:signal transduction"/>
    <property type="evidence" value="ECO:0007669"/>
    <property type="project" value="InterPro"/>
</dbReference>
<proteinExistence type="predicted"/>
<evidence type="ECO:0000259" key="1">
    <source>
        <dbReference type="PROSITE" id="PS50851"/>
    </source>
</evidence>
<evidence type="ECO:0000313" key="2">
    <source>
        <dbReference type="EMBL" id="RNF49031.1"/>
    </source>
</evidence>
<evidence type="ECO:0000313" key="3">
    <source>
        <dbReference type="Proteomes" id="UP000280507"/>
    </source>
</evidence>
<dbReference type="PANTHER" id="PTHR22617:SF23">
    <property type="entry name" value="CHEMOTAXIS PROTEIN CHEW"/>
    <property type="match status" value="1"/>
</dbReference>
<dbReference type="Gene3D" id="2.30.30.40">
    <property type="entry name" value="SH3 Domains"/>
    <property type="match status" value="1"/>
</dbReference>
<accession>A0A3M8Q0C6</accession>